<gene>
    <name evidence="2" type="ORF">AKO1_001371</name>
    <name evidence="3" type="ORF">AKO1_003230</name>
</gene>
<reference evidence="3 4" key="1">
    <citation type="submission" date="2024-03" db="EMBL/GenBank/DDBJ databases">
        <title>The Acrasis kona genome and developmental transcriptomes reveal deep origins of eukaryotic multicellular pathways.</title>
        <authorList>
            <person name="Sheikh S."/>
            <person name="Fu C.-J."/>
            <person name="Brown M.W."/>
            <person name="Baldauf S.L."/>
        </authorList>
    </citation>
    <scope>NUCLEOTIDE SEQUENCE [LARGE SCALE GENOMIC DNA]</scope>
    <source>
        <strain evidence="3 4">ATCC MYA-3509</strain>
    </source>
</reference>
<name>A0AAW2Z8Q2_9EUKA</name>
<keyword evidence="1" id="KW-0812">Transmembrane</keyword>
<keyword evidence="1" id="KW-0472">Membrane</keyword>
<dbReference type="EMBL" id="JAOPGA020001165">
    <property type="protein sequence ID" value="KAL0485784.1"/>
    <property type="molecule type" value="Genomic_DNA"/>
</dbReference>
<evidence type="ECO:0000313" key="3">
    <source>
        <dbReference type="EMBL" id="KAL0485784.1"/>
    </source>
</evidence>
<comment type="caution">
    <text evidence="3">The sequence shown here is derived from an EMBL/GenBank/DDBJ whole genome shotgun (WGS) entry which is preliminary data.</text>
</comment>
<keyword evidence="1" id="KW-1133">Transmembrane helix</keyword>
<evidence type="ECO:0000313" key="4">
    <source>
        <dbReference type="Proteomes" id="UP001431209"/>
    </source>
</evidence>
<keyword evidence="4" id="KW-1185">Reference proteome</keyword>
<feature type="transmembrane region" description="Helical" evidence="1">
    <location>
        <begin position="52"/>
        <end position="77"/>
    </location>
</feature>
<dbReference type="Proteomes" id="UP001431209">
    <property type="component" value="Unassembled WGS sequence"/>
</dbReference>
<evidence type="ECO:0000256" key="1">
    <source>
        <dbReference type="SAM" id="Phobius"/>
    </source>
</evidence>
<evidence type="ECO:0000313" key="2">
    <source>
        <dbReference type="EMBL" id="KAL0478226.1"/>
    </source>
</evidence>
<accession>A0AAW2Z8Q2</accession>
<dbReference type="EMBL" id="JAOPGA020000333">
    <property type="protein sequence ID" value="KAL0478226.1"/>
    <property type="molecule type" value="Genomic_DNA"/>
</dbReference>
<dbReference type="AlphaFoldDB" id="A0AAW2Z8Q2"/>
<protein>
    <submittedName>
        <fullName evidence="3">Stum</fullName>
    </submittedName>
</protein>
<sequence>MTLGQTLGNREVPLIPKSHAMLWLVINVFTGGLGNVGAGLEGNHKDTVIIGVIQFLITWVFCWTFVLFFVGWIWALWWSFLIVQASEGNPTAPGPLTQTTKPAPVAADGTAYYTTAPAMSTV</sequence>
<organism evidence="3 4">
    <name type="scientific">Acrasis kona</name>
    <dbReference type="NCBI Taxonomy" id="1008807"/>
    <lineage>
        <taxon>Eukaryota</taxon>
        <taxon>Discoba</taxon>
        <taxon>Heterolobosea</taxon>
        <taxon>Tetramitia</taxon>
        <taxon>Eutetramitia</taxon>
        <taxon>Acrasidae</taxon>
        <taxon>Acrasis</taxon>
    </lineage>
</organism>
<feature type="transmembrane region" description="Helical" evidence="1">
    <location>
        <begin position="20"/>
        <end position="40"/>
    </location>
</feature>
<proteinExistence type="predicted"/>